<evidence type="ECO:0000313" key="1">
    <source>
        <dbReference type="EMBL" id="MFL0198427.1"/>
    </source>
</evidence>
<gene>
    <name evidence="1" type="ORF">ACJDU8_23085</name>
</gene>
<proteinExistence type="predicted"/>
<organism evidence="1 2">
    <name type="scientific">Candidatus Clostridium eludens</name>
    <dbReference type="NCBI Taxonomy" id="3381663"/>
    <lineage>
        <taxon>Bacteria</taxon>
        <taxon>Bacillati</taxon>
        <taxon>Bacillota</taxon>
        <taxon>Clostridia</taxon>
        <taxon>Eubacteriales</taxon>
        <taxon>Clostridiaceae</taxon>
        <taxon>Clostridium</taxon>
    </lineage>
</organism>
<keyword evidence="2" id="KW-1185">Reference proteome</keyword>
<name>A0ABW8SQS0_9CLOT</name>
<reference evidence="1 2" key="1">
    <citation type="submission" date="2024-11" db="EMBL/GenBank/DDBJ databases">
        <authorList>
            <person name="Heng Y.C."/>
            <person name="Lim A.C.H."/>
            <person name="Lee J.K.Y."/>
            <person name="Kittelmann S."/>
        </authorList>
    </citation>
    <scope>NUCLEOTIDE SEQUENCE [LARGE SCALE GENOMIC DNA]</scope>
    <source>
        <strain evidence="1 2">WILCCON 0269</strain>
    </source>
</reference>
<feature type="non-terminal residue" evidence="1">
    <location>
        <position position="65"/>
    </location>
</feature>
<dbReference type="EMBL" id="JBJHZX010000059">
    <property type="protein sequence ID" value="MFL0198427.1"/>
    <property type="molecule type" value="Genomic_DNA"/>
</dbReference>
<protein>
    <submittedName>
        <fullName evidence="1">Uncharacterized protein</fullName>
    </submittedName>
</protein>
<accession>A0ABW8SQS0</accession>
<sequence length="65" mass="7713">MINIHARVKHLIQKYGTRDPEKLAKELKITIIKRPFKKTMVLCQEKVQIKMRKTLSYFHILTCCG</sequence>
<comment type="caution">
    <text evidence="1">The sequence shown here is derived from an EMBL/GenBank/DDBJ whole genome shotgun (WGS) entry which is preliminary data.</text>
</comment>
<evidence type="ECO:0000313" key="2">
    <source>
        <dbReference type="Proteomes" id="UP001623660"/>
    </source>
</evidence>
<dbReference type="Proteomes" id="UP001623660">
    <property type="component" value="Unassembled WGS sequence"/>
</dbReference>